<keyword evidence="5" id="KW-0808">Transferase</keyword>
<dbReference type="InParanoid" id="A0A4S2MVQ3"/>
<dbReference type="InterPro" id="IPR000277">
    <property type="entry name" value="Cys/Met-Metab_PyrdxlP-dep_enz"/>
</dbReference>
<dbReference type="Gene3D" id="3.90.1150.10">
    <property type="entry name" value="Aspartate Aminotransferase, domain 1"/>
    <property type="match status" value="1"/>
</dbReference>
<dbReference type="Gene3D" id="3.10.180.10">
    <property type="entry name" value="2,3-Dihydroxybiphenyl 1,2-Dioxygenase, domain 1"/>
    <property type="match status" value="1"/>
</dbReference>
<evidence type="ECO:0000313" key="5">
    <source>
        <dbReference type="EMBL" id="TGZ80657.1"/>
    </source>
</evidence>
<dbReference type="PANTHER" id="PTHR11808:SF35">
    <property type="entry name" value="CYSTATHIONINE GAMMA-SYNTHASE (AFU_ORTHOLOGUE AFUA_7G01590)"/>
    <property type="match status" value="1"/>
</dbReference>
<dbReference type="GO" id="GO:0019346">
    <property type="term" value="P:transsulfuration"/>
    <property type="evidence" value="ECO:0007669"/>
    <property type="project" value="InterPro"/>
</dbReference>
<dbReference type="GO" id="GO:0030170">
    <property type="term" value="F:pyridoxal phosphate binding"/>
    <property type="evidence" value="ECO:0007669"/>
    <property type="project" value="InterPro"/>
</dbReference>
<dbReference type="InterPro" id="IPR015422">
    <property type="entry name" value="PyrdxlP-dep_Trfase_small"/>
</dbReference>
<comment type="cofactor">
    <cofactor evidence="1 3">
        <name>pyridoxal 5'-phosphate</name>
        <dbReference type="ChEBI" id="CHEBI:597326"/>
    </cofactor>
</comment>
<evidence type="ECO:0000313" key="6">
    <source>
        <dbReference type="Proteomes" id="UP000298138"/>
    </source>
</evidence>
<dbReference type="OrthoDB" id="3512640at2759"/>
<organism evidence="5 6">
    <name type="scientific">Ascodesmis nigricans</name>
    <dbReference type="NCBI Taxonomy" id="341454"/>
    <lineage>
        <taxon>Eukaryota</taxon>
        <taxon>Fungi</taxon>
        <taxon>Dikarya</taxon>
        <taxon>Ascomycota</taxon>
        <taxon>Pezizomycotina</taxon>
        <taxon>Pezizomycetes</taxon>
        <taxon>Pezizales</taxon>
        <taxon>Ascodesmidaceae</taxon>
        <taxon>Ascodesmis</taxon>
    </lineage>
</organism>
<reference evidence="5 6" key="1">
    <citation type="submission" date="2019-04" db="EMBL/GenBank/DDBJ databases">
        <title>Comparative genomics and transcriptomics to analyze fruiting body development in filamentous ascomycetes.</title>
        <authorList>
            <consortium name="DOE Joint Genome Institute"/>
            <person name="Lutkenhaus R."/>
            <person name="Traeger S."/>
            <person name="Breuer J."/>
            <person name="Kuo A."/>
            <person name="Lipzen A."/>
            <person name="Pangilinan J."/>
            <person name="Dilworth D."/>
            <person name="Sandor L."/>
            <person name="Poggeler S."/>
            <person name="Barry K."/>
            <person name="Grigoriev I.V."/>
            <person name="Nowrousian M."/>
        </authorList>
    </citation>
    <scope>NUCLEOTIDE SEQUENCE [LARGE SCALE GENOMIC DNA]</scope>
    <source>
        <strain evidence="5 6">CBS 389.68</strain>
    </source>
</reference>
<proteinExistence type="inferred from homology"/>
<feature type="region of interest" description="Disordered" evidence="4">
    <location>
        <begin position="165"/>
        <end position="195"/>
    </location>
</feature>
<dbReference type="FunCoup" id="A0A4S2MVQ3">
    <property type="interactions" value="156"/>
</dbReference>
<dbReference type="Proteomes" id="UP000298138">
    <property type="component" value="Unassembled WGS sequence"/>
</dbReference>
<feature type="compositionally biased region" description="Low complexity" evidence="4">
    <location>
        <begin position="185"/>
        <end position="195"/>
    </location>
</feature>
<feature type="compositionally biased region" description="Polar residues" evidence="4">
    <location>
        <begin position="165"/>
        <end position="177"/>
    </location>
</feature>
<evidence type="ECO:0000256" key="2">
    <source>
        <dbReference type="ARBA" id="ARBA00022898"/>
    </source>
</evidence>
<dbReference type="GO" id="GO:0016740">
    <property type="term" value="F:transferase activity"/>
    <property type="evidence" value="ECO:0007669"/>
    <property type="project" value="UniProtKB-KW"/>
</dbReference>
<evidence type="ECO:0000256" key="4">
    <source>
        <dbReference type="SAM" id="MobiDB-lite"/>
    </source>
</evidence>
<accession>A0A4S2MVQ3</accession>
<dbReference type="Gene3D" id="3.40.640.10">
    <property type="entry name" value="Type I PLP-dependent aspartate aminotransferase-like (Major domain)"/>
    <property type="match status" value="1"/>
</dbReference>
<dbReference type="InterPro" id="IPR015424">
    <property type="entry name" value="PyrdxlP-dep_Trfase"/>
</dbReference>
<dbReference type="EMBL" id="ML220123">
    <property type="protein sequence ID" value="TGZ80657.1"/>
    <property type="molecule type" value="Genomic_DNA"/>
</dbReference>
<dbReference type="GO" id="GO:0005737">
    <property type="term" value="C:cytoplasm"/>
    <property type="evidence" value="ECO:0007669"/>
    <property type="project" value="TreeGrafter"/>
</dbReference>
<dbReference type="AlphaFoldDB" id="A0A4S2MVQ3"/>
<protein>
    <submittedName>
        <fullName evidence="5">PLP-dependent transferase</fullName>
    </submittedName>
</protein>
<evidence type="ECO:0000256" key="3">
    <source>
        <dbReference type="RuleBase" id="RU362118"/>
    </source>
</evidence>
<keyword evidence="2 3" id="KW-0663">Pyridoxal phosphate</keyword>
<dbReference type="SUPFAM" id="SSF53383">
    <property type="entry name" value="PLP-dependent transferases"/>
    <property type="match status" value="1"/>
</dbReference>
<dbReference type="InterPro" id="IPR029068">
    <property type="entry name" value="Glyas_Bleomycin-R_OHBP_Dase"/>
</dbReference>
<dbReference type="PANTHER" id="PTHR11808">
    <property type="entry name" value="TRANS-SULFURATION ENZYME FAMILY MEMBER"/>
    <property type="match status" value="1"/>
</dbReference>
<name>A0A4S2MVQ3_9PEZI</name>
<keyword evidence="6" id="KW-1185">Reference proteome</keyword>
<dbReference type="SUPFAM" id="SSF54593">
    <property type="entry name" value="Glyoxalase/Bleomycin resistance protein/Dihydroxybiphenyl dioxygenase"/>
    <property type="match status" value="1"/>
</dbReference>
<dbReference type="InterPro" id="IPR015421">
    <property type="entry name" value="PyrdxlP-dep_Trfase_major"/>
</dbReference>
<dbReference type="STRING" id="341454.A0A4S2MVQ3"/>
<dbReference type="CDD" id="cd07262">
    <property type="entry name" value="VOC_like"/>
    <property type="match status" value="1"/>
</dbReference>
<dbReference type="GO" id="GO:0016846">
    <property type="term" value="F:carbon-sulfur lyase activity"/>
    <property type="evidence" value="ECO:0007669"/>
    <property type="project" value="TreeGrafter"/>
</dbReference>
<dbReference type="Pfam" id="PF01053">
    <property type="entry name" value="Cys_Met_Meta_PP"/>
    <property type="match status" value="1"/>
</dbReference>
<gene>
    <name evidence="5" type="ORF">EX30DRAFT_372005</name>
</gene>
<comment type="similarity">
    <text evidence="3">Belongs to the trans-sulfuration enzymes family.</text>
</comment>
<evidence type="ECO:0000256" key="1">
    <source>
        <dbReference type="ARBA" id="ARBA00001933"/>
    </source>
</evidence>
<sequence>MGLDHVGIVTADIDKTLDFYLAALKPLGFVFSPAPSSLLILHPPSNLPSYRRIVTLGSGTVNGLGSTFPDFWVSSLAPLTTSDPSNPPPPHPHATAPLHLCFSASSRKQVREFHKAALAAGAKCNGPPGIRDMYHRWYYGAFVWDSEGRNIENPLNVTNTLAIPSPLSATMSTPSETPQERIEISTQPSTTLSPQTHQPITLSIHAADHLNPVPDIAPPLHVSTTYRYSPPFTPASSGNSTYFSDPVPPNYIYSRLTSPSTVSLETTLTHLLHGHATVFSSGLSAFTALLLRTNPKRLLISGGYHGCHGAAHVLQRVSGMEIRDLHTTAPQAGDLLHLETPENPTGIAHPIRVYAEKAHAVGALLSVDATFAPPPLQDPFAEGADWVMHSGTKYFGGHSDMLCGVLVSKDLEQVKLLKEERMYIGGVMGSLESWLGVRSLKTLHLRLERQSRNATELVRWLKDEVEGKGVVEKVMEHCALQARKEGEEGEWVRKQMPGGYAPVFSALLKTREMAQKLPGELDLWLHATSLGGVESLIEWRALSDPSCDQRLLRFSVGVEDVNDLRRDLENGFKKIAEA</sequence>